<dbReference type="AlphaFoldDB" id="A0AAD5XQI2"/>
<proteinExistence type="predicted"/>
<keyword evidence="3" id="KW-1185">Reference proteome</keyword>
<sequence>MFSWAASRLVTRPVHQQSIDMLDLEYLSDYLSDDGSSAGDPADSASAWINIIPATKRAANQPASPTSSSSSSSSSSSDALHRRAASPSPMTPTIPPTIPKAANSRNRRFSALPAAAARSSRPPNAHLHPVLLALRIAELRSRNLDKMRFRIAKTRAASVGCAGGGPDPVAVNAR</sequence>
<feature type="compositionally biased region" description="Pro residues" evidence="1">
    <location>
        <begin position="89"/>
        <end position="98"/>
    </location>
</feature>
<reference evidence="2" key="1">
    <citation type="submission" date="2020-05" db="EMBL/GenBank/DDBJ databases">
        <title>Phylogenomic resolution of chytrid fungi.</title>
        <authorList>
            <person name="Stajich J.E."/>
            <person name="Amses K."/>
            <person name="Simmons R."/>
            <person name="Seto K."/>
            <person name="Myers J."/>
            <person name="Bonds A."/>
            <person name="Quandt C.A."/>
            <person name="Barry K."/>
            <person name="Liu P."/>
            <person name="Grigoriev I."/>
            <person name="Longcore J.E."/>
            <person name="James T.Y."/>
        </authorList>
    </citation>
    <scope>NUCLEOTIDE SEQUENCE</scope>
    <source>
        <strain evidence="2">JEL0379</strain>
    </source>
</reference>
<dbReference type="EMBL" id="JADGJQ010000035">
    <property type="protein sequence ID" value="KAJ3177168.1"/>
    <property type="molecule type" value="Genomic_DNA"/>
</dbReference>
<name>A0AAD5XQI2_9FUNG</name>
<gene>
    <name evidence="2" type="ORF">HDU87_004660</name>
</gene>
<feature type="compositionally biased region" description="Low complexity" evidence="1">
    <location>
        <begin position="67"/>
        <end position="77"/>
    </location>
</feature>
<evidence type="ECO:0000313" key="3">
    <source>
        <dbReference type="Proteomes" id="UP001212152"/>
    </source>
</evidence>
<comment type="caution">
    <text evidence="2">The sequence shown here is derived from an EMBL/GenBank/DDBJ whole genome shotgun (WGS) entry which is preliminary data.</text>
</comment>
<evidence type="ECO:0000313" key="2">
    <source>
        <dbReference type="EMBL" id="KAJ3177168.1"/>
    </source>
</evidence>
<evidence type="ECO:0000256" key="1">
    <source>
        <dbReference type="SAM" id="MobiDB-lite"/>
    </source>
</evidence>
<feature type="region of interest" description="Disordered" evidence="1">
    <location>
        <begin position="57"/>
        <end position="104"/>
    </location>
</feature>
<accession>A0AAD5XQI2</accession>
<dbReference type="Proteomes" id="UP001212152">
    <property type="component" value="Unassembled WGS sequence"/>
</dbReference>
<organism evidence="2 3">
    <name type="scientific">Geranomyces variabilis</name>
    <dbReference type="NCBI Taxonomy" id="109894"/>
    <lineage>
        <taxon>Eukaryota</taxon>
        <taxon>Fungi</taxon>
        <taxon>Fungi incertae sedis</taxon>
        <taxon>Chytridiomycota</taxon>
        <taxon>Chytridiomycota incertae sedis</taxon>
        <taxon>Chytridiomycetes</taxon>
        <taxon>Spizellomycetales</taxon>
        <taxon>Powellomycetaceae</taxon>
        <taxon>Geranomyces</taxon>
    </lineage>
</organism>
<protein>
    <submittedName>
        <fullName evidence="2">Uncharacterized protein</fullName>
    </submittedName>
</protein>